<evidence type="ECO:0000313" key="3">
    <source>
        <dbReference type="EMBL" id="SVC65985.1"/>
    </source>
</evidence>
<dbReference type="EMBL" id="UINC01103533">
    <property type="protein sequence ID" value="SVC65985.1"/>
    <property type="molecule type" value="Genomic_DNA"/>
</dbReference>
<evidence type="ECO:0000259" key="2">
    <source>
        <dbReference type="PROSITE" id="PS51371"/>
    </source>
</evidence>
<feature type="domain" description="CBS" evidence="2">
    <location>
        <begin position="78"/>
        <end position="134"/>
    </location>
</feature>
<dbReference type="AlphaFoldDB" id="A0A382P054"/>
<name>A0A382P054_9ZZZZ</name>
<dbReference type="PANTHER" id="PTHR43080">
    <property type="entry name" value="CBS DOMAIN-CONTAINING PROTEIN CBSX3, MITOCHONDRIAL"/>
    <property type="match status" value="1"/>
</dbReference>
<dbReference type="PANTHER" id="PTHR43080:SF2">
    <property type="entry name" value="CBS DOMAIN-CONTAINING PROTEIN"/>
    <property type="match status" value="1"/>
</dbReference>
<keyword evidence="1" id="KW-0129">CBS domain</keyword>
<organism evidence="3">
    <name type="scientific">marine metagenome</name>
    <dbReference type="NCBI Taxonomy" id="408172"/>
    <lineage>
        <taxon>unclassified sequences</taxon>
        <taxon>metagenomes</taxon>
        <taxon>ecological metagenomes</taxon>
    </lineage>
</organism>
<gene>
    <name evidence="3" type="ORF">METZ01_LOCUS318839</name>
</gene>
<dbReference type="SUPFAM" id="SSF54631">
    <property type="entry name" value="CBS-domain pair"/>
    <property type="match status" value="1"/>
</dbReference>
<proteinExistence type="predicted"/>
<dbReference type="InterPro" id="IPR051257">
    <property type="entry name" value="Diverse_CBS-Domain"/>
</dbReference>
<reference evidence="3" key="1">
    <citation type="submission" date="2018-05" db="EMBL/GenBank/DDBJ databases">
        <authorList>
            <person name="Lanie J.A."/>
            <person name="Ng W.-L."/>
            <person name="Kazmierczak K.M."/>
            <person name="Andrzejewski T.M."/>
            <person name="Davidsen T.M."/>
            <person name="Wayne K.J."/>
            <person name="Tettelin H."/>
            <person name="Glass J.I."/>
            <person name="Rusch D."/>
            <person name="Podicherti R."/>
            <person name="Tsui H.-C.T."/>
            <person name="Winkler M.E."/>
        </authorList>
    </citation>
    <scope>NUCLEOTIDE SEQUENCE</scope>
</reference>
<feature type="domain" description="CBS" evidence="2">
    <location>
        <begin position="11"/>
        <end position="66"/>
    </location>
</feature>
<dbReference type="Pfam" id="PF00571">
    <property type="entry name" value="CBS"/>
    <property type="match status" value="2"/>
</dbReference>
<dbReference type="Gene3D" id="3.10.580.10">
    <property type="entry name" value="CBS-domain"/>
    <property type="match status" value="1"/>
</dbReference>
<dbReference type="PROSITE" id="PS51371">
    <property type="entry name" value="CBS"/>
    <property type="match status" value="2"/>
</dbReference>
<dbReference type="InterPro" id="IPR046342">
    <property type="entry name" value="CBS_dom_sf"/>
</dbReference>
<evidence type="ECO:0000256" key="1">
    <source>
        <dbReference type="ARBA" id="ARBA00023122"/>
    </source>
</evidence>
<sequence length="144" mass="15923">MKRIPQIKSVMTTFPFSVKAEESVSEALEFMQEHQIRHLPVTDDDKVVGLVSDRNIKLMLGSDSAYPDAGELKVRDAMASDPYTVELDEPLDTVLAYMARKHIGSVVVMRHGRLAGMFTTSDACQAFAEFLRDQFRRSGGGAAA</sequence>
<accession>A0A382P054</accession>
<dbReference type="InterPro" id="IPR000644">
    <property type="entry name" value="CBS_dom"/>
</dbReference>
<dbReference type="SMART" id="SM00116">
    <property type="entry name" value="CBS"/>
    <property type="match status" value="2"/>
</dbReference>
<protein>
    <recommendedName>
        <fullName evidence="2">CBS domain-containing protein</fullName>
    </recommendedName>
</protein>